<name>A0A8X8BE16_BRACI</name>
<dbReference type="Gene3D" id="1.10.10.60">
    <property type="entry name" value="Homeodomain-like"/>
    <property type="match status" value="1"/>
</dbReference>
<evidence type="ECO:0000256" key="8">
    <source>
        <dbReference type="ARBA" id="ARBA00023242"/>
    </source>
</evidence>
<dbReference type="SMART" id="SM00234">
    <property type="entry name" value="START"/>
    <property type="match status" value="1"/>
</dbReference>
<keyword evidence="6 9" id="KW-0371">Homeobox</keyword>
<evidence type="ECO:0000259" key="12">
    <source>
        <dbReference type="PROSITE" id="PS50071"/>
    </source>
</evidence>
<dbReference type="InterPro" id="IPR023393">
    <property type="entry name" value="START-like_dom_sf"/>
</dbReference>
<evidence type="ECO:0000313" key="14">
    <source>
        <dbReference type="EMBL" id="KAG2331387.1"/>
    </source>
</evidence>
<feature type="DNA-binding region" description="Homeobox" evidence="9">
    <location>
        <begin position="62"/>
        <end position="121"/>
    </location>
</feature>
<keyword evidence="8 9" id="KW-0539">Nucleus</keyword>
<dbReference type="InterPro" id="IPR057993">
    <property type="entry name" value="HD-Zip_IV_C"/>
</dbReference>
<evidence type="ECO:0000256" key="10">
    <source>
        <dbReference type="RuleBase" id="RU000682"/>
    </source>
</evidence>
<accession>A0A8X8BE16</accession>
<dbReference type="Pfam" id="PF01852">
    <property type="entry name" value="START"/>
    <property type="match status" value="1"/>
</dbReference>
<feature type="domain" description="Homeobox" evidence="12">
    <location>
        <begin position="60"/>
        <end position="120"/>
    </location>
</feature>
<dbReference type="GO" id="GO:0000981">
    <property type="term" value="F:DNA-binding transcription factor activity, RNA polymerase II-specific"/>
    <property type="evidence" value="ECO:0007669"/>
    <property type="project" value="InterPro"/>
</dbReference>
<dbReference type="InterPro" id="IPR017970">
    <property type="entry name" value="Homeobox_CS"/>
</dbReference>
<dbReference type="PANTHER" id="PTHR45654">
    <property type="entry name" value="HOMEOBOX-LEUCINE ZIPPER PROTEIN MERISTEM L1"/>
    <property type="match status" value="1"/>
</dbReference>
<dbReference type="GO" id="GO:0008289">
    <property type="term" value="F:lipid binding"/>
    <property type="evidence" value="ECO:0007669"/>
    <property type="project" value="InterPro"/>
</dbReference>
<dbReference type="FunFam" id="3.30.530.20:FF:000026">
    <property type="entry name" value="Homeobox-leucine zipper protein GLABRA 2"/>
    <property type="match status" value="1"/>
</dbReference>
<proteinExistence type="inferred from homology"/>
<keyword evidence="4" id="KW-0175">Coiled coil</keyword>
<gene>
    <name evidence="14" type="ORF">Bca52824_002567</name>
</gene>
<protein>
    <submittedName>
        <fullName evidence="14">Uncharacterized protein</fullName>
    </submittedName>
</protein>
<dbReference type="FunFam" id="1.10.10.60:FF:000229">
    <property type="entry name" value="Homeobox-leucine zipper protein HDG1"/>
    <property type="match status" value="1"/>
</dbReference>
<dbReference type="GO" id="GO:0030154">
    <property type="term" value="P:cell differentiation"/>
    <property type="evidence" value="ECO:0007669"/>
    <property type="project" value="UniProtKB-ARBA"/>
</dbReference>
<evidence type="ECO:0000256" key="9">
    <source>
        <dbReference type="PROSITE-ProRule" id="PRU00108"/>
    </source>
</evidence>
<dbReference type="Gene3D" id="3.30.530.20">
    <property type="match status" value="1"/>
</dbReference>
<feature type="compositionally biased region" description="Basic and acidic residues" evidence="11">
    <location>
        <begin position="30"/>
        <end position="39"/>
    </location>
</feature>
<dbReference type="CDD" id="cd00086">
    <property type="entry name" value="homeodomain"/>
    <property type="match status" value="1"/>
</dbReference>
<comment type="subcellular location">
    <subcellularLocation>
        <location evidence="1 9 10">Nucleus</location>
    </subcellularLocation>
</comment>
<dbReference type="PROSITE" id="PS50071">
    <property type="entry name" value="HOMEOBOX_2"/>
    <property type="match status" value="1"/>
</dbReference>
<dbReference type="InterPro" id="IPR009057">
    <property type="entry name" value="Homeodomain-like_sf"/>
</dbReference>
<dbReference type="Proteomes" id="UP000886595">
    <property type="component" value="Unassembled WGS sequence"/>
</dbReference>
<reference evidence="14 15" key="1">
    <citation type="submission" date="2020-02" db="EMBL/GenBank/DDBJ databases">
        <authorList>
            <person name="Ma Q."/>
            <person name="Huang Y."/>
            <person name="Song X."/>
            <person name="Pei D."/>
        </authorList>
    </citation>
    <scope>NUCLEOTIDE SEQUENCE [LARGE SCALE GENOMIC DNA]</scope>
    <source>
        <strain evidence="14">Sxm20200214</strain>
        <tissue evidence="14">Leaf</tissue>
    </source>
</reference>
<dbReference type="PANTHER" id="PTHR45654:SF98">
    <property type="entry name" value="HOMEOBOX-LEUCINE ZIPPER PROTEIN PROTODERMAL FACTOR 2"/>
    <property type="match status" value="1"/>
</dbReference>
<dbReference type="EMBL" id="JAAMPC010000001">
    <property type="protein sequence ID" value="KAG2331387.1"/>
    <property type="molecule type" value="Genomic_DNA"/>
</dbReference>
<dbReference type="PROSITE" id="PS00027">
    <property type="entry name" value="HOMEOBOX_1"/>
    <property type="match status" value="1"/>
</dbReference>
<comment type="similarity">
    <text evidence="2">Belongs to the HD-ZIP homeobox family. Class IV subfamily.</text>
</comment>
<dbReference type="GO" id="GO:0005634">
    <property type="term" value="C:nucleus"/>
    <property type="evidence" value="ECO:0007669"/>
    <property type="project" value="UniProtKB-SubCell"/>
</dbReference>
<dbReference type="Pfam" id="PF00046">
    <property type="entry name" value="Homeodomain"/>
    <property type="match status" value="1"/>
</dbReference>
<dbReference type="InterPro" id="IPR002913">
    <property type="entry name" value="START_lipid-bd_dom"/>
</dbReference>
<dbReference type="OrthoDB" id="6159439at2759"/>
<evidence type="ECO:0000313" key="15">
    <source>
        <dbReference type="Proteomes" id="UP000886595"/>
    </source>
</evidence>
<evidence type="ECO:0000256" key="11">
    <source>
        <dbReference type="SAM" id="MobiDB-lite"/>
    </source>
</evidence>
<keyword evidence="5 9" id="KW-0238">DNA-binding</keyword>
<keyword evidence="15" id="KW-1185">Reference proteome</keyword>
<dbReference type="SMART" id="SM00389">
    <property type="entry name" value="HOX"/>
    <property type="match status" value="1"/>
</dbReference>
<dbReference type="InterPro" id="IPR001356">
    <property type="entry name" value="HD"/>
</dbReference>
<dbReference type="CDD" id="cd08875">
    <property type="entry name" value="START_ArGLABRA2_like"/>
    <property type="match status" value="1"/>
</dbReference>
<dbReference type="SUPFAM" id="SSF55961">
    <property type="entry name" value="Bet v1-like"/>
    <property type="match status" value="2"/>
</dbReference>
<keyword evidence="7" id="KW-0804">Transcription</keyword>
<dbReference type="PROSITE" id="PS50848">
    <property type="entry name" value="START"/>
    <property type="match status" value="1"/>
</dbReference>
<keyword evidence="3" id="KW-0805">Transcription regulation</keyword>
<sequence>MYHPSMFESHHMFDMTTKSTSDNDFGITGSREDDFETKSGTEVTNENPSGEELQDPNQRPNKKKRYHRHTQRQIQELESFFKECPHPDDKQRKELSRDLGLEPLQIKFWFQNKRTQMKAQHERHDNQILKSDNDKLRAENNRYKEALSNATCPNCGGPAAIGEMSFDEQHLRIENARLREEIDRISAIAAKYVGKPIGSSFAPLAINGPSRSLDLEVGNFGNQTGFVGEMYGTGDILRSVSIPSESDKPMIIELAVAAMEELVRMAQVGEPLWIPTDNSMEILNEEEYFRTFPRGIGPKPLGLRSEASRESAVVIMNHINLVEILMDVNQWSCVFSGIVSRALTLEVLSTGVAGNYNGALQVMTAEFQVPSPLVPTRENYFVRYCKQHSDGSWAVVDVSLDSLRPNPISRTRRRPSGCLIQELPNGYSKVTWVEHMEVDDRSVHTMYKPLVHSGLAFGARRWVSTLERQCERLASSMASNISASDLSVITSAEGRKSMLKLAERMVMSFCSGVGASTAHAWTTMSSTGSDDVRVMTRKSMDDPGRPPGIVLSAATSFWIPVAPKRVFDFLRDENSRSEWDILSNGGMVQEMAHIANGREPGNCVSLLRVNSGNSSQSNMLILQESCTDASGSYVIYAPVDIVAMNVVLSGGDPDYVALLPSGFAILPDGSVGGGGDGNQEVVSSSTASESCGSLLTVAFQILVDSVPTAKLSLGSVATVNSLIKCTVERIKAAVACEGGGGGHNSTRSNKEGKEKNSVYALMVSF</sequence>
<organism evidence="14 15">
    <name type="scientific">Brassica carinata</name>
    <name type="common">Ethiopian mustard</name>
    <name type="synonym">Abyssinian cabbage</name>
    <dbReference type="NCBI Taxonomy" id="52824"/>
    <lineage>
        <taxon>Eukaryota</taxon>
        <taxon>Viridiplantae</taxon>
        <taxon>Streptophyta</taxon>
        <taxon>Embryophyta</taxon>
        <taxon>Tracheophyta</taxon>
        <taxon>Spermatophyta</taxon>
        <taxon>Magnoliopsida</taxon>
        <taxon>eudicotyledons</taxon>
        <taxon>Gunneridae</taxon>
        <taxon>Pentapetalae</taxon>
        <taxon>rosids</taxon>
        <taxon>malvids</taxon>
        <taxon>Brassicales</taxon>
        <taxon>Brassicaceae</taxon>
        <taxon>Brassiceae</taxon>
        <taxon>Brassica</taxon>
    </lineage>
</organism>
<evidence type="ECO:0000256" key="3">
    <source>
        <dbReference type="ARBA" id="ARBA00023015"/>
    </source>
</evidence>
<dbReference type="GO" id="GO:0003677">
    <property type="term" value="F:DNA binding"/>
    <property type="evidence" value="ECO:0007669"/>
    <property type="project" value="UniProtKB-UniRule"/>
</dbReference>
<evidence type="ECO:0000256" key="5">
    <source>
        <dbReference type="ARBA" id="ARBA00023125"/>
    </source>
</evidence>
<evidence type="ECO:0000256" key="1">
    <source>
        <dbReference type="ARBA" id="ARBA00004123"/>
    </source>
</evidence>
<comment type="caution">
    <text evidence="14">The sequence shown here is derived from an EMBL/GenBank/DDBJ whole genome shotgun (WGS) entry which is preliminary data.</text>
</comment>
<feature type="compositionally biased region" description="Basic residues" evidence="11">
    <location>
        <begin position="60"/>
        <end position="71"/>
    </location>
</feature>
<feature type="domain" description="START" evidence="13">
    <location>
        <begin position="244"/>
        <end position="475"/>
    </location>
</feature>
<feature type="region of interest" description="Disordered" evidence="11">
    <location>
        <begin position="17"/>
        <end position="72"/>
    </location>
</feature>
<evidence type="ECO:0000256" key="2">
    <source>
        <dbReference type="ARBA" id="ARBA00006789"/>
    </source>
</evidence>
<evidence type="ECO:0000256" key="4">
    <source>
        <dbReference type="ARBA" id="ARBA00023054"/>
    </source>
</evidence>
<dbReference type="SUPFAM" id="SSF46689">
    <property type="entry name" value="Homeodomain-like"/>
    <property type="match status" value="1"/>
</dbReference>
<dbReference type="InterPro" id="IPR042160">
    <property type="entry name" value="HD-Zip_IV"/>
</dbReference>
<evidence type="ECO:0000259" key="13">
    <source>
        <dbReference type="PROSITE" id="PS50848"/>
    </source>
</evidence>
<dbReference type="AlphaFoldDB" id="A0A8X8BE16"/>
<evidence type="ECO:0000256" key="6">
    <source>
        <dbReference type="ARBA" id="ARBA00023155"/>
    </source>
</evidence>
<evidence type="ECO:0000256" key="7">
    <source>
        <dbReference type="ARBA" id="ARBA00023163"/>
    </source>
</evidence>
<dbReference type="Pfam" id="PF25797">
    <property type="entry name" value="PDF2_C"/>
    <property type="match status" value="1"/>
</dbReference>